<evidence type="ECO:0000313" key="3">
    <source>
        <dbReference type="EnsemblMetazoa" id="XP_038044194.1"/>
    </source>
</evidence>
<feature type="repeat" description="TPR" evidence="1">
    <location>
        <begin position="56"/>
        <end position="89"/>
    </location>
</feature>
<reference evidence="3" key="1">
    <citation type="submission" date="2022-11" db="UniProtKB">
        <authorList>
            <consortium name="EnsemblMetazoa"/>
        </authorList>
    </citation>
    <scope>IDENTIFICATION</scope>
</reference>
<dbReference type="SMART" id="SM00028">
    <property type="entry name" value="TPR"/>
    <property type="match status" value="3"/>
</dbReference>
<keyword evidence="4" id="KW-1185">Reference proteome</keyword>
<dbReference type="InterPro" id="IPR042342">
    <property type="entry name" value="TTC22"/>
</dbReference>
<name>A0A913YWM4_PATMI</name>
<dbReference type="Gene3D" id="1.25.40.10">
    <property type="entry name" value="Tetratricopeptide repeat domain"/>
    <property type="match status" value="2"/>
</dbReference>
<dbReference type="InterPro" id="IPR011990">
    <property type="entry name" value="TPR-like_helical_dom_sf"/>
</dbReference>
<sequence length="470" mass="53590">MFFYSCSSRASNEEQLPPAGHFNLPLPIATDKIVKANAGYKRELFEHHLERRTNYCANCNLLGVLAFTEGDEEEALKYFKMALDEDPKNLNALANINHVKGRSSSEKENSVPDLSTRAGKIQQARCYAEQAYPYIQLYHGTVKDQQYEWYNWAARLYKEAFTLAGSLVDRATRHEWLFSSGLASFKILEMMVIKRNEGCAKEALRGLAERFGAIVDSPSADNAIKCKALMHVAVAFEKASRLFVIPQEYIPKSLVKYIARPEKCLRKARDLSPDDALTAKILVRLAQMRQRPDCGGSFEEAMELLNESIALDPSKFNFLAYSSRASLCIKQYRRTNELRLLSKARRDLEFILPKHESPWDLEWLAEVYYHLAKRTAGKQAKKYIRKALETCTRCKGCQDGKKRSGLHHVRGQILCLNGQHQEAMESFQKGVACEEKTGWISGNMDSLREEREHVRKDDAARKVLESDADD</sequence>
<feature type="region of interest" description="Disordered" evidence="2">
    <location>
        <begin position="450"/>
        <end position="470"/>
    </location>
</feature>
<dbReference type="PANTHER" id="PTHR16253:SF0">
    <property type="entry name" value="TETRATRICOPEPTIDE REPEAT PROTEIN 22"/>
    <property type="match status" value="1"/>
</dbReference>
<dbReference type="InterPro" id="IPR019734">
    <property type="entry name" value="TPR_rpt"/>
</dbReference>
<organism evidence="3 4">
    <name type="scientific">Patiria miniata</name>
    <name type="common">Bat star</name>
    <name type="synonym">Asterina miniata</name>
    <dbReference type="NCBI Taxonomy" id="46514"/>
    <lineage>
        <taxon>Eukaryota</taxon>
        <taxon>Metazoa</taxon>
        <taxon>Echinodermata</taxon>
        <taxon>Eleutherozoa</taxon>
        <taxon>Asterozoa</taxon>
        <taxon>Asteroidea</taxon>
        <taxon>Valvatacea</taxon>
        <taxon>Valvatida</taxon>
        <taxon>Asterinidae</taxon>
        <taxon>Patiria</taxon>
    </lineage>
</organism>
<dbReference type="OrthoDB" id="9976543at2759"/>
<evidence type="ECO:0000313" key="4">
    <source>
        <dbReference type="Proteomes" id="UP000887568"/>
    </source>
</evidence>
<dbReference type="GeneID" id="119718846"/>
<dbReference type="PANTHER" id="PTHR16253">
    <property type="entry name" value="TETRATRICOPEPTIDE REPEAT PROTEIN 22"/>
    <property type="match status" value="1"/>
</dbReference>
<evidence type="ECO:0000256" key="2">
    <source>
        <dbReference type="SAM" id="MobiDB-lite"/>
    </source>
</evidence>
<evidence type="ECO:0000256" key="1">
    <source>
        <dbReference type="PROSITE-ProRule" id="PRU00339"/>
    </source>
</evidence>
<dbReference type="EnsemblMetazoa" id="XM_038188266.1">
    <property type="protein sequence ID" value="XP_038044194.1"/>
    <property type="gene ID" value="LOC119718846"/>
</dbReference>
<proteinExistence type="predicted"/>
<keyword evidence="1" id="KW-0802">TPR repeat</keyword>
<protein>
    <submittedName>
        <fullName evidence="3">Uncharacterized protein</fullName>
    </submittedName>
</protein>
<dbReference type="PROSITE" id="PS50005">
    <property type="entry name" value="TPR"/>
    <property type="match status" value="1"/>
</dbReference>
<dbReference type="RefSeq" id="XP_038044194.1">
    <property type="nucleotide sequence ID" value="XM_038188266.1"/>
</dbReference>
<dbReference type="Proteomes" id="UP000887568">
    <property type="component" value="Unplaced"/>
</dbReference>
<dbReference type="AlphaFoldDB" id="A0A913YWM4"/>
<dbReference type="Pfam" id="PF13181">
    <property type="entry name" value="TPR_8"/>
    <property type="match status" value="1"/>
</dbReference>
<dbReference type="SUPFAM" id="SSF48452">
    <property type="entry name" value="TPR-like"/>
    <property type="match status" value="2"/>
</dbReference>
<accession>A0A913YWM4</accession>